<keyword evidence="2" id="KW-0813">Transport</keyword>
<evidence type="ECO:0000256" key="9">
    <source>
        <dbReference type="SAM" id="Phobius"/>
    </source>
</evidence>
<sequence>MKGILRSLDRIEEYILIVTFPLMLLFVFSATVFRYFEIGSLTWAEEASRYLMVWLAFAGIGLGFKRNSHLGLSFFVNKFPPTAQKFLFFVRAALIILFGGMVSYFTFLLVSNQFQNTQTSPAMGIPIWLVYSAVLFGSVMIIVRTIQMATTSVKLNDFSTQEKEEIEL</sequence>
<protein>
    <recommendedName>
        <fullName evidence="10">Tripartite ATP-independent periplasmic transporters DctQ component domain-containing protein</fullName>
    </recommendedName>
</protein>
<evidence type="ECO:0000256" key="2">
    <source>
        <dbReference type="ARBA" id="ARBA00022448"/>
    </source>
</evidence>
<feature type="transmembrane region" description="Helical" evidence="9">
    <location>
        <begin position="48"/>
        <end position="65"/>
    </location>
</feature>
<keyword evidence="5 9" id="KW-0812">Transmembrane</keyword>
<evidence type="ECO:0000256" key="1">
    <source>
        <dbReference type="ARBA" id="ARBA00004429"/>
    </source>
</evidence>
<evidence type="ECO:0000256" key="8">
    <source>
        <dbReference type="ARBA" id="ARBA00038436"/>
    </source>
</evidence>
<feature type="transmembrane region" description="Helical" evidence="9">
    <location>
        <begin position="127"/>
        <end position="146"/>
    </location>
</feature>
<dbReference type="Pfam" id="PF04290">
    <property type="entry name" value="DctQ"/>
    <property type="match status" value="1"/>
</dbReference>
<reference evidence="11 12" key="1">
    <citation type="journal article" date="2019" name="Int. J. Syst. Evol. Microbiol.">
        <title>The Global Catalogue of Microorganisms (GCM) 10K type strain sequencing project: providing services to taxonomists for standard genome sequencing and annotation.</title>
        <authorList>
            <consortium name="The Broad Institute Genomics Platform"/>
            <consortium name="The Broad Institute Genome Sequencing Center for Infectious Disease"/>
            <person name="Wu L."/>
            <person name="Ma J."/>
        </authorList>
    </citation>
    <scope>NUCLEOTIDE SEQUENCE [LARGE SCALE GENOMIC DNA]</scope>
    <source>
        <strain evidence="11 12">JCM 9731</strain>
    </source>
</reference>
<dbReference type="InterPro" id="IPR007387">
    <property type="entry name" value="TRAP_DctQ"/>
</dbReference>
<comment type="subcellular location">
    <subcellularLocation>
        <location evidence="1">Cell inner membrane</location>
        <topology evidence="1">Multi-pass membrane protein</topology>
    </subcellularLocation>
</comment>
<dbReference type="Proteomes" id="UP001500782">
    <property type="component" value="Unassembled WGS sequence"/>
</dbReference>
<comment type="similarity">
    <text evidence="8">Belongs to the TRAP transporter small permease family.</text>
</comment>
<dbReference type="InterPro" id="IPR055348">
    <property type="entry name" value="DctQ"/>
</dbReference>
<comment type="caution">
    <text evidence="11">The sequence shown here is derived from an EMBL/GenBank/DDBJ whole genome shotgun (WGS) entry which is preliminary data.</text>
</comment>
<keyword evidence="4" id="KW-0997">Cell inner membrane</keyword>
<feature type="domain" description="Tripartite ATP-independent periplasmic transporters DctQ component" evidence="10">
    <location>
        <begin position="23"/>
        <end position="151"/>
    </location>
</feature>
<gene>
    <name evidence="11" type="ORF">GCM10008967_03850</name>
</gene>
<keyword evidence="3" id="KW-1003">Cell membrane</keyword>
<evidence type="ECO:0000256" key="7">
    <source>
        <dbReference type="ARBA" id="ARBA00023136"/>
    </source>
</evidence>
<keyword evidence="6 9" id="KW-1133">Transmembrane helix</keyword>
<accession>A0ABN0VTF5</accession>
<evidence type="ECO:0000256" key="3">
    <source>
        <dbReference type="ARBA" id="ARBA00022475"/>
    </source>
</evidence>
<dbReference type="PANTHER" id="PTHR35011:SF2">
    <property type="entry name" value="2,3-DIKETO-L-GULONATE TRAP TRANSPORTER SMALL PERMEASE PROTEIN YIAM"/>
    <property type="match status" value="1"/>
</dbReference>
<feature type="transmembrane region" description="Helical" evidence="9">
    <location>
        <begin position="86"/>
        <end position="107"/>
    </location>
</feature>
<evidence type="ECO:0000313" key="11">
    <source>
        <dbReference type="EMBL" id="GAA0316497.1"/>
    </source>
</evidence>
<dbReference type="EMBL" id="BAAADJ010000004">
    <property type="protein sequence ID" value="GAA0316497.1"/>
    <property type="molecule type" value="Genomic_DNA"/>
</dbReference>
<evidence type="ECO:0000256" key="4">
    <source>
        <dbReference type="ARBA" id="ARBA00022519"/>
    </source>
</evidence>
<feature type="transmembrane region" description="Helical" evidence="9">
    <location>
        <begin position="14"/>
        <end position="36"/>
    </location>
</feature>
<proteinExistence type="inferred from homology"/>
<evidence type="ECO:0000256" key="5">
    <source>
        <dbReference type="ARBA" id="ARBA00022692"/>
    </source>
</evidence>
<keyword evidence="7 9" id="KW-0472">Membrane</keyword>
<keyword evidence="12" id="KW-1185">Reference proteome</keyword>
<dbReference type="RefSeq" id="WP_343795852.1">
    <property type="nucleotide sequence ID" value="NZ_BAAADJ010000004.1"/>
</dbReference>
<evidence type="ECO:0000259" key="10">
    <source>
        <dbReference type="Pfam" id="PF04290"/>
    </source>
</evidence>
<evidence type="ECO:0000256" key="6">
    <source>
        <dbReference type="ARBA" id="ARBA00022989"/>
    </source>
</evidence>
<evidence type="ECO:0000313" key="12">
    <source>
        <dbReference type="Proteomes" id="UP001500782"/>
    </source>
</evidence>
<name>A0ABN0VTF5_9BACI</name>
<organism evidence="11 12">
    <name type="scientific">Bacillus carboniphilus</name>
    <dbReference type="NCBI Taxonomy" id="86663"/>
    <lineage>
        <taxon>Bacteria</taxon>
        <taxon>Bacillati</taxon>
        <taxon>Bacillota</taxon>
        <taxon>Bacilli</taxon>
        <taxon>Bacillales</taxon>
        <taxon>Bacillaceae</taxon>
        <taxon>Bacillus</taxon>
    </lineage>
</organism>
<dbReference type="PANTHER" id="PTHR35011">
    <property type="entry name" value="2,3-DIKETO-L-GULONATE TRAP TRANSPORTER SMALL PERMEASE PROTEIN YIAM"/>
    <property type="match status" value="1"/>
</dbReference>